<reference evidence="2 3" key="1">
    <citation type="submission" date="2016-05" db="EMBL/GenBank/DDBJ databases">
        <title>Genome sequence of Pseudomonas stutzeri 273 and identification of the exopolysaccharide biosynthesis locus.</title>
        <authorList>
            <person name="Wu S."/>
            <person name="Sun C."/>
        </authorList>
    </citation>
    <scope>NUCLEOTIDE SEQUENCE [LARGE SCALE GENOMIC DNA]</scope>
    <source>
        <strain evidence="2 3">273</strain>
    </source>
</reference>
<feature type="transmembrane region" description="Helical" evidence="1">
    <location>
        <begin position="38"/>
        <end position="60"/>
    </location>
</feature>
<dbReference type="eggNOG" id="ENOG50349B7">
    <property type="taxonomic scope" value="Bacteria"/>
</dbReference>
<evidence type="ECO:0000256" key="1">
    <source>
        <dbReference type="SAM" id="Phobius"/>
    </source>
</evidence>
<organism evidence="2 3">
    <name type="scientific">Stutzerimonas stutzeri</name>
    <name type="common">Pseudomonas stutzeri</name>
    <dbReference type="NCBI Taxonomy" id="316"/>
    <lineage>
        <taxon>Bacteria</taxon>
        <taxon>Pseudomonadati</taxon>
        <taxon>Pseudomonadota</taxon>
        <taxon>Gammaproteobacteria</taxon>
        <taxon>Pseudomonadales</taxon>
        <taxon>Pseudomonadaceae</taxon>
        <taxon>Stutzerimonas</taxon>
    </lineage>
</organism>
<evidence type="ECO:0000313" key="2">
    <source>
        <dbReference type="EMBL" id="ANF24384.1"/>
    </source>
</evidence>
<accession>A0A172WLQ3</accession>
<feature type="transmembrane region" description="Helical" evidence="1">
    <location>
        <begin position="72"/>
        <end position="90"/>
    </location>
</feature>
<feature type="transmembrane region" description="Helical" evidence="1">
    <location>
        <begin position="126"/>
        <end position="146"/>
    </location>
</feature>
<feature type="transmembrane region" description="Helical" evidence="1">
    <location>
        <begin position="153"/>
        <end position="174"/>
    </location>
</feature>
<protein>
    <submittedName>
        <fullName evidence="2">Uncharacterized protein</fullName>
    </submittedName>
</protein>
<gene>
    <name evidence="2" type="ORF">PS273GM_04095</name>
</gene>
<keyword evidence="1" id="KW-0472">Membrane</keyword>
<feature type="transmembrane region" description="Helical" evidence="1">
    <location>
        <begin position="180"/>
        <end position="198"/>
    </location>
</feature>
<keyword evidence="1" id="KW-1133">Transmembrane helix</keyword>
<feature type="transmembrane region" description="Helical" evidence="1">
    <location>
        <begin position="6"/>
        <end position="26"/>
    </location>
</feature>
<dbReference type="OrthoDB" id="6199484at2"/>
<dbReference type="RefSeq" id="WP_064480670.1">
    <property type="nucleotide sequence ID" value="NZ_CP015641.1"/>
</dbReference>
<keyword evidence="1" id="KW-0812">Transmembrane</keyword>
<dbReference type="EMBL" id="CP015641">
    <property type="protein sequence ID" value="ANF24384.1"/>
    <property type="molecule type" value="Genomic_DNA"/>
</dbReference>
<dbReference type="AlphaFoldDB" id="A0A172WLQ3"/>
<dbReference type="Proteomes" id="UP000077787">
    <property type="component" value="Chromosome"/>
</dbReference>
<evidence type="ECO:0000313" key="3">
    <source>
        <dbReference type="Proteomes" id="UP000077787"/>
    </source>
</evidence>
<proteinExistence type="predicted"/>
<name>A0A172WLQ3_STUST</name>
<sequence>MSLIPDLLQAVLLTLTGLAGAIWIGSARRGYGEPDQPALFSALLAFSLAAGTGACATARLALGADTLEAERWLLQATLLLGLPLVGVVALTLSRRWIWSRPTWGRVVIGLCAFFELARQLGWSAPYALSLGLLSALLVAYAGLLQWPARLQAAAGLAGSVLLMALLPWGGLLLSSNPLQAYQQLWLALAIPIIAWLLLHLPGNMREESPAPT</sequence>